<reference evidence="5 6" key="1">
    <citation type="journal article" date="2016" name="Mol. Biol. Evol.">
        <title>Comparative Genomics of Early-Diverging Mushroom-Forming Fungi Provides Insights into the Origins of Lignocellulose Decay Capabilities.</title>
        <authorList>
            <person name="Nagy L.G."/>
            <person name="Riley R."/>
            <person name="Tritt A."/>
            <person name="Adam C."/>
            <person name="Daum C."/>
            <person name="Floudas D."/>
            <person name="Sun H."/>
            <person name="Yadav J.S."/>
            <person name="Pangilinan J."/>
            <person name="Larsson K.H."/>
            <person name="Matsuura K."/>
            <person name="Barry K."/>
            <person name="Labutti K."/>
            <person name="Kuo R."/>
            <person name="Ohm R.A."/>
            <person name="Bhattacharya S.S."/>
            <person name="Shirouzu T."/>
            <person name="Yoshinaga Y."/>
            <person name="Martin F.M."/>
            <person name="Grigoriev I.V."/>
            <person name="Hibbett D.S."/>
        </authorList>
    </citation>
    <scope>NUCLEOTIDE SEQUENCE [LARGE SCALE GENOMIC DNA]</scope>
    <source>
        <strain evidence="5 6">HHB12733</strain>
    </source>
</reference>
<dbReference type="PRINTS" id="PR00080">
    <property type="entry name" value="SDRFAMILY"/>
</dbReference>
<dbReference type="Gene3D" id="3.40.50.720">
    <property type="entry name" value="NAD(P)-binding Rossmann-like Domain"/>
    <property type="match status" value="1"/>
</dbReference>
<evidence type="ECO:0000313" key="6">
    <source>
        <dbReference type="Proteomes" id="UP000076842"/>
    </source>
</evidence>
<dbReference type="CDD" id="cd05233">
    <property type="entry name" value="SDR_c"/>
    <property type="match status" value="1"/>
</dbReference>
<evidence type="ECO:0000256" key="1">
    <source>
        <dbReference type="ARBA" id="ARBA00006484"/>
    </source>
</evidence>
<dbReference type="InterPro" id="IPR020904">
    <property type="entry name" value="Sc_DH/Rdtase_CS"/>
</dbReference>
<keyword evidence="6" id="KW-1185">Reference proteome</keyword>
<gene>
    <name evidence="5" type="ORF">CALCODRAFT_488463</name>
</gene>
<dbReference type="InterPro" id="IPR050259">
    <property type="entry name" value="SDR"/>
</dbReference>
<dbReference type="GO" id="GO:0032787">
    <property type="term" value="P:monocarboxylic acid metabolic process"/>
    <property type="evidence" value="ECO:0007669"/>
    <property type="project" value="UniProtKB-ARBA"/>
</dbReference>
<dbReference type="PRINTS" id="PR00081">
    <property type="entry name" value="GDHRDH"/>
</dbReference>
<dbReference type="SUPFAM" id="SSF51735">
    <property type="entry name" value="NAD(P)-binding Rossmann-fold domains"/>
    <property type="match status" value="1"/>
</dbReference>
<proteinExistence type="inferred from homology"/>
<name>A0A165CGB0_9BASI</name>
<accession>A0A165CGB0</accession>
<evidence type="ECO:0000256" key="4">
    <source>
        <dbReference type="ARBA" id="ARBA00048508"/>
    </source>
</evidence>
<dbReference type="Proteomes" id="UP000076842">
    <property type="component" value="Unassembled WGS sequence"/>
</dbReference>
<dbReference type="NCBIfam" id="NF009384">
    <property type="entry name" value="PRK12743.1"/>
    <property type="match status" value="1"/>
</dbReference>
<dbReference type="FunFam" id="3.40.50.720:FF:000084">
    <property type="entry name" value="Short-chain dehydrogenase reductase"/>
    <property type="match status" value="1"/>
</dbReference>
<dbReference type="GO" id="GO:0004316">
    <property type="term" value="F:3-oxoacyl-[acyl-carrier-protein] reductase (NADPH) activity"/>
    <property type="evidence" value="ECO:0007669"/>
    <property type="project" value="UniProtKB-EC"/>
</dbReference>
<dbReference type="AlphaFoldDB" id="A0A165CGB0"/>
<dbReference type="EMBL" id="KV424147">
    <property type="protein sequence ID" value="KZT50741.1"/>
    <property type="molecule type" value="Genomic_DNA"/>
</dbReference>
<dbReference type="FunCoup" id="A0A165CGB0">
    <property type="interactions" value="23"/>
</dbReference>
<dbReference type="EC" id="1.1.1.100" evidence="2"/>
<dbReference type="PANTHER" id="PTHR42879:SF2">
    <property type="entry name" value="3-OXOACYL-[ACYL-CARRIER-PROTEIN] REDUCTASE FABG"/>
    <property type="match status" value="1"/>
</dbReference>
<evidence type="ECO:0000256" key="2">
    <source>
        <dbReference type="ARBA" id="ARBA00012948"/>
    </source>
</evidence>
<organism evidence="5 6">
    <name type="scientific">Calocera cornea HHB12733</name>
    <dbReference type="NCBI Taxonomy" id="1353952"/>
    <lineage>
        <taxon>Eukaryota</taxon>
        <taxon>Fungi</taxon>
        <taxon>Dikarya</taxon>
        <taxon>Basidiomycota</taxon>
        <taxon>Agaricomycotina</taxon>
        <taxon>Dacrymycetes</taxon>
        <taxon>Dacrymycetales</taxon>
        <taxon>Dacrymycetaceae</taxon>
        <taxon>Calocera</taxon>
    </lineage>
</organism>
<sequence>MSKVAIVTGSESGIGKATALALAAKGFDIGVTWNRSKADAEGVAERIRALGRKAEVRALDLTDPINAGKVVDDFIVAFGGRLDALVNVAGINQGGEFQDFDFAAYRRIMAVNVDGPFVLMQHAARQLIKQGTGGVIVNTTSVHETSPLPNQTPYVASKHALGGLTKNLSVELAKYGIRVCSVAPGYIATPMSDMDGADVHKISVPRLPLGRPGDPKEVGQTIAFLCSDEASYITGVSIPVDGGFLQVNPQFGGPGIVENMTGAQGKSS</sequence>
<protein>
    <recommendedName>
        <fullName evidence="2">3-oxoacyl-[acyl-carrier-protein] reductase</fullName>
        <ecNumber evidence="2">1.1.1.100</ecNumber>
    </recommendedName>
</protein>
<dbReference type="PROSITE" id="PS00061">
    <property type="entry name" value="ADH_SHORT"/>
    <property type="match status" value="1"/>
</dbReference>
<dbReference type="InterPro" id="IPR036291">
    <property type="entry name" value="NAD(P)-bd_dom_sf"/>
</dbReference>
<comment type="similarity">
    <text evidence="1">Belongs to the short-chain dehydrogenases/reductases (SDR) family.</text>
</comment>
<evidence type="ECO:0000313" key="5">
    <source>
        <dbReference type="EMBL" id="KZT50741.1"/>
    </source>
</evidence>
<dbReference type="InterPro" id="IPR002347">
    <property type="entry name" value="SDR_fam"/>
</dbReference>
<keyword evidence="3" id="KW-0521">NADP</keyword>
<dbReference type="PANTHER" id="PTHR42879">
    <property type="entry name" value="3-OXOACYL-(ACYL-CARRIER-PROTEIN) REDUCTASE"/>
    <property type="match status" value="1"/>
</dbReference>
<evidence type="ECO:0000256" key="3">
    <source>
        <dbReference type="ARBA" id="ARBA00022857"/>
    </source>
</evidence>
<dbReference type="Pfam" id="PF13561">
    <property type="entry name" value="adh_short_C2"/>
    <property type="match status" value="1"/>
</dbReference>
<dbReference type="STRING" id="1353952.A0A165CGB0"/>
<dbReference type="InParanoid" id="A0A165CGB0"/>
<dbReference type="OrthoDB" id="498125at2759"/>
<comment type="catalytic activity">
    <reaction evidence="4">
        <text>a (3R)-hydroxyacyl-[ACP] + NADP(+) = a 3-oxoacyl-[ACP] + NADPH + H(+)</text>
        <dbReference type="Rhea" id="RHEA:17397"/>
        <dbReference type="Rhea" id="RHEA-COMP:9916"/>
        <dbReference type="Rhea" id="RHEA-COMP:9945"/>
        <dbReference type="ChEBI" id="CHEBI:15378"/>
        <dbReference type="ChEBI" id="CHEBI:57783"/>
        <dbReference type="ChEBI" id="CHEBI:58349"/>
        <dbReference type="ChEBI" id="CHEBI:78776"/>
        <dbReference type="ChEBI" id="CHEBI:78827"/>
        <dbReference type="EC" id="1.1.1.100"/>
    </reaction>
</comment>